<protein>
    <submittedName>
        <fullName evidence="1">DUF1963 domain-containing protein</fullName>
    </submittedName>
</protein>
<dbReference type="PANTHER" id="PTHR36436:SF6">
    <property type="entry name" value="SLL5081 PROTEIN"/>
    <property type="match status" value="1"/>
</dbReference>
<dbReference type="Gene3D" id="2.30.320.10">
    <property type="entry name" value="YwqG-like"/>
    <property type="match status" value="1"/>
</dbReference>
<evidence type="ECO:0000313" key="2">
    <source>
        <dbReference type="Proteomes" id="UP000825701"/>
    </source>
</evidence>
<dbReference type="KEGG" id="cmet:K6K41_08955"/>
<dbReference type="Proteomes" id="UP000825701">
    <property type="component" value="Chromosome"/>
</dbReference>
<dbReference type="PANTHER" id="PTHR36436">
    <property type="entry name" value="SLL5081 PROTEIN"/>
    <property type="match status" value="1"/>
</dbReference>
<dbReference type="InterPro" id="IPR035948">
    <property type="entry name" value="YwqG-like_sf"/>
</dbReference>
<keyword evidence="2" id="KW-1185">Reference proteome</keyword>
<dbReference type="RefSeq" id="WP_261404820.1">
    <property type="nucleotide sequence ID" value="NZ_CP081869.1"/>
</dbReference>
<dbReference type="SUPFAM" id="SSF103032">
    <property type="entry name" value="Hypothetical protein YwqG"/>
    <property type="match status" value="1"/>
</dbReference>
<dbReference type="Pfam" id="PF09234">
    <property type="entry name" value="DUF1963"/>
    <property type="match status" value="1"/>
</dbReference>
<dbReference type="EMBL" id="CP081869">
    <property type="protein sequence ID" value="QZO01533.1"/>
    <property type="molecule type" value="Genomic_DNA"/>
</dbReference>
<gene>
    <name evidence="1" type="ORF">K6K41_08955</name>
</gene>
<evidence type="ECO:0000313" key="1">
    <source>
        <dbReference type="EMBL" id="QZO01533.1"/>
    </source>
</evidence>
<name>A0A9E6UJ37_9HYPH</name>
<proteinExistence type="predicted"/>
<dbReference type="InterPro" id="IPR015315">
    <property type="entry name" value="DUF1963"/>
</dbReference>
<dbReference type="AlphaFoldDB" id="A0A9E6UJ37"/>
<organism evidence="1 2">
    <name type="scientific">Chenggangzhangella methanolivorans</name>
    <dbReference type="NCBI Taxonomy" id="1437009"/>
    <lineage>
        <taxon>Bacteria</taxon>
        <taxon>Pseudomonadati</taxon>
        <taxon>Pseudomonadota</taxon>
        <taxon>Alphaproteobacteria</taxon>
        <taxon>Hyphomicrobiales</taxon>
        <taxon>Methylopilaceae</taxon>
        <taxon>Chenggangzhangella</taxon>
    </lineage>
</organism>
<accession>A0A9E6UJ37</accession>
<sequence>MARVETTAFSVEIDERFGRVVTIGTDLSARVVSDASFPPGLAVSVLEIGRGDRDKKGVAIVERRLARLTNGEKPFERGPIAAGGRAGVTVAMEDRLEDPETRKPVRWVRRQALFHAPEPDVFLGATASYAKADGPWVEAALLAMLGSLEFTVEAPGAAQALAEGDAALSALAGKAGAAMDKAAEEAARLAAEAAWAEVPDVEARFAAAIAACRQEPRRDALRALARPCVDLFEAGAPEPGAIGESRISGDPDLGEGIDWPRDSSGLHLNFLAQIDLAALSERHGPVPEAGLLSFFVGVDLGDGAVVFSPADAPLTRRPSPQDAEDLSSRAHAMIEWRSPRFVVAAPRDEELEAVTEPDGRIGFLRNGEPVVVAASTTDDFSRAIRRLRPVASLGLQVEEEAYAEAGLDEEPYAVQDAVREAMAAAPSPRHRMFGLVDWPGGFADAARFAAGKAETAGWSDLAEPDAWFTLMELASGGEAGFDFGDFGTMIYLAPKADAARGDFSRVVAWCESH</sequence>
<reference evidence="1" key="1">
    <citation type="submission" date="2021-08" db="EMBL/GenBank/DDBJ databases">
        <authorList>
            <person name="Zhang H."/>
            <person name="Xu M."/>
            <person name="Yu Z."/>
            <person name="Yang L."/>
            <person name="Cai Y."/>
        </authorList>
    </citation>
    <scope>NUCLEOTIDE SEQUENCE</scope>
    <source>
        <strain evidence="1">CHL1</strain>
    </source>
</reference>